<protein>
    <submittedName>
        <fullName evidence="1">Uncharacterized protein</fullName>
    </submittedName>
</protein>
<dbReference type="EMBL" id="BAVR01000013">
    <property type="protein sequence ID" value="GAE88054.1"/>
    <property type="molecule type" value="Genomic_DNA"/>
</dbReference>
<dbReference type="RefSeq" id="WP_038288009.1">
    <property type="nucleotide sequence ID" value="NZ_BAVR01000013.1"/>
</dbReference>
<reference evidence="1" key="1">
    <citation type="journal article" date="2014" name="Genome Announc.">
        <title>Draft Genome Sequence of Clostridium straminisolvens Strain JCM 21531T, Isolated from a Cellulose-Degrading Bacterial Community.</title>
        <authorList>
            <person name="Yuki M."/>
            <person name="Oshima K."/>
            <person name="Suda W."/>
            <person name="Sakamoto M."/>
            <person name="Kitamura K."/>
            <person name="Iida T."/>
            <person name="Hattori M."/>
            <person name="Ohkuma M."/>
        </authorList>
    </citation>
    <scope>NUCLEOTIDE SEQUENCE [LARGE SCALE GENOMIC DNA]</scope>
    <source>
        <strain evidence="1">JCM 21531</strain>
    </source>
</reference>
<organism evidence="1 2">
    <name type="scientific">Acetivibrio straminisolvens JCM 21531</name>
    <dbReference type="NCBI Taxonomy" id="1294263"/>
    <lineage>
        <taxon>Bacteria</taxon>
        <taxon>Bacillati</taxon>
        <taxon>Bacillota</taxon>
        <taxon>Clostridia</taxon>
        <taxon>Eubacteriales</taxon>
        <taxon>Oscillospiraceae</taxon>
        <taxon>Acetivibrio</taxon>
    </lineage>
</organism>
<keyword evidence="2" id="KW-1185">Reference proteome</keyword>
<comment type="caution">
    <text evidence="1">The sequence shown here is derived from an EMBL/GenBank/DDBJ whole genome shotgun (WGS) entry which is preliminary data.</text>
</comment>
<proteinExistence type="predicted"/>
<evidence type="ECO:0000313" key="2">
    <source>
        <dbReference type="Proteomes" id="UP000019109"/>
    </source>
</evidence>
<evidence type="ECO:0000313" key="1">
    <source>
        <dbReference type="EMBL" id="GAE88054.1"/>
    </source>
</evidence>
<gene>
    <name evidence="1" type="ORF">JCM21531_1472</name>
</gene>
<dbReference type="Proteomes" id="UP000019109">
    <property type="component" value="Unassembled WGS sequence"/>
</dbReference>
<name>W4V5M2_9FIRM</name>
<dbReference type="AlphaFoldDB" id="W4V5M2"/>
<dbReference type="STRING" id="1294263.JCM21531_1472"/>
<sequence length="213" mass="24465">MFCNLLREKLNFRDISVSFDNVLDNAKASSGGERDVNFLKFLVDNKLLLQEDAFLIRTITDFREETYMVKYKKMSHESTKHYLCRAILAQELEKLGIDTVPGTDAGNMNILRASANYDIAAKDLSFIMDIGLTPARNFFRGLTDTRVKYYLITSYFDDYMDDIIFCCLRRAEDKAFLDAVKDYEDGFKMFIPEESSSIIGNFDTSTPPSNYAD</sequence>
<dbReference type="OrthoDB" id="2081822at2"/>
<accession>W4V5M2</accession>